<gene>
    <name evidence="2" type="ORF">WG78_20645</name>
</gene>
<dbReference type="InterPro" id="IPR010359">
    <property type="entry name" value="IrrE_HExxH"/>
</dbReference>
<comment type="caution">
    <text evidence="2">The sequence shown here is derived from an EMBL/GenBank/DDBJ whole genome shotgun (WGS) entry which is preliminary data.</text>
</comment>
<sequence>MFLEWQPGECILDTIKIIKTEAECLAAGRLLNQMMLENNPADRDRMELLMLVIEDYERKHSPTPVVDPIGAIEFRMEQMGMTQKDLAPYVGGANRASELLARKRPLTLAMIRSLHHSLGIPAFSLLGPAEPLDISRPPKLDYSKFPLAEMQQRGLFGLPRNTPQRVLREQAEELVTAFLERPGAAKAGPTAGPSFLRTAAGQRGVRDLDRYALLVWMTQVRRIAQHTDIVRPWQERALTTEWLTELAQLSRFEDGPLRARARLANVGIALVIEPQFRDSRLDGASMLEQDYAVIGLTLRHDRLDHFWFVLMHELAHLKGHLSQARPEIADHLDDKMRRADAIEQEADAVAFEALVPQAGWMQSAVRQSHTLADAKTLAQQLNIAVAVVAGRVRRETGNWRLLSGHLGKGTVRSMFDIQSPQ</sequence>
<keyword evidence="3" id="KW-1185">Reference proteome</keyword>
<dbReference type="EMBL" id="LAQT01000037">
    <property type="protein sequence ID" value="KPC49342.1"/>
    <property type="molecule type" value="Genomic_DNA"/>
</dbReference>
<proteinExistence type="predicted"/>
<evidence type="ECO:0000313" key="2">
    <source>
        <dbReference type="EMBL" id="KPC49342.1"/>
    </source>
</evidence>
<dbReference type="STRING" id="857265.WG78_20645"/>
<dbReference type="AlphaFoldDB" id="A0A0N0XI50"/>
<feature type="domain" description="IrrE N-terminal-like" evidence="1">
    <location>
        <begin position="293"/>
        <end position="391"/>
    </location>
</feature>
<organism evidence="2 3">
    <name type="scientific">Amantichitinum ursilacus</name>
    <dbReference type="NCBI Taxonomy" id="857265"/>
    <lineage>
        <taxon>Bacteria</taxon>
        <taxon>Pseudomonadati</taxon>
        <taxon>Pseudomonadota</taxon>
        <taxon>Betaproteobacteria</taxon>
        <taxon>Neisseriales</taxon>
        <taxon>Chitinibacteraceae</taxon>
        <taxon>Amantichitinum</taxon>
    </lineage>
</organism>
<evidence type="ECO:0000259" key="1">
    <source>
        <dbReference type="Pfam" id="PF06114"/>
    </source>
</evidence>
<dbReference type="Pfam" id="PF06114">
    <property type="entry name" value="Peptidase_M78"/>
    <property type="match status" value="1"/>
</dbReference>
<protein>
    <recommendedName>
        <fullName evidence="1">IrrE N-terminal-like domain-containing protein</fullName>
    </recommendedName>
</protein>
<name>A0A0N0XI50_9NEIS</name>
<reference evidence="2 3" key="1">
    <citation type="submission" date="2015-07" db="EMBL/GenBank/DDBJ databases">
        <title>Draft genome sequence of the Amantichitinum ursilacus IGB-41, a new chitin-degrading bacterium.</title>
        <authorList>
            <person name="Kirstahler P."/>
            <person name="Guenther M."/>
            <person name="Grumaz C."/>
            <person name="Rupp S."/>
            <person name="Zibek S."/>
            <person name="Sohn K."/>
        </authorList>
    </citation>
    <scope>NUCLEOTIDE SEQUENCE [LARGE SCALE GENOMIC DNA]</scope>
    <source>
        <strain evidence="2 3">IGB-41</strain>
    </source>
</reference>
<accession>A0A0N0XI50</accession>
<dbReference type="Proteomes" id="UP000037939">
    <property type="component" value="Unassembled WGS sequence"/>
</dbReference>
<evidence type="ECO:0000313" key="3">
    <source>
        <dbReference type="Proteomes" id="UP000037939"/>
    </source>
</evidence>